<dbReference type="InterPro" id="IPR011990">
    <property type="entry name" value="TPR-like_helical_dom_sf"/>
</dbReference>
<gene>
    <name evidence="3" type="ORF">COB67_02280</name>
</gene>
<protein>
    <recommendedName>
        <fullName evidence="2">AAA domain-containing protein</fullName>
    </recommendedName>
</protein>
<evidence type="ECO:0000259" key="2">
    <source>
        <dbReference type="Pfam" id="PF13614"/>
    </source>
</evidence>
<dbReference type="PROSITE" id="PS50005">
    <property type="entry name" value="TPR"/>
    <property type="match status" value="1"/>
</dbReference>
<organism evidence="3 4">
    <name type="scientific">SAR324 cluster bacterium</name>
    <dbReference type="NCBI Taxonomy" id="2024889"/>
    <lineage>
        <taxon>Bacteria</taxon>
        <taxon>Deltaproteobacteria</taxon>
        <taxon>SAR324 cluster</taxon>
    </lineage>
</organism>
<dbReference type="InterPro" id="IPR025669">
    <property type="entry name" value="AAA_dom"/>
</dbReference>
<dbReference type="SUPFAM" id="SSF48452">
    <property type="entry name" value="TPR-like"/>
    <property type="match status" value="1"/>
</dbReference>
<dbReference type="SMART" id="SM00028">
    <property type="entry name" value="TPR"/>
    <property type="match status" value="3"/>
</dbReference>
<dbReference type="NCBIfam" id="NF047398">
    <property type="entry name" value="AAA_KGGVGR"/>
    <property type="match status" value="1"/>
</dbReference>
<dbReference type="PANTHER" id="PTHR13696">
    <property type="entry name" value="P-LOOP CONTAINING NUCLEOSIDE TRIPHOSPHATE HYDROLASE"/>
    <property type="match status" value="1"/>
</dbReference>
<evidence type="ECO:0000256" key="1">
    <source>
        <dbReference type="PROSITE-ProRule" id="PRU00339"/>
    </source>
</evidence>
<evidence type="ECO:0000313" key="4">
    <source>
        <dbReference type="Proteomes" id="UP000218113"/>
    </source>
</evidence>
<dbReference type="EMBL" id="NVSR01000006">
    <property type="protein sequence ID" value="PCI30322.1"/>
    <property type="molecule type" value="Genomic_DNA"/>
</dbReference>
<dbReference type="Pfam" id="PF13614">
    <property type="entry name" value="AAA_31"/>
    <property type="match status" value="1"/>
</dbReference>
<dbReference type="Gene3D" id="3.40.50.300">
    <property type="entry name" value="P-loop containing nucleotide triphosphate hydrolases"/>
    <property type="match status" value="1"/>
</dbReference>
<comment type="caution">
    <text evidence="3">The sequence shown here is derived from an EMBL/GenBank/DDBJ whole genome shotgun (WGS) entry which is preliminary data.</text>
</comment>
<dbReference type="AlphaFoldDB" id="A0A2A4T9V5"/>
<dbReference type="Gene3D" id="1.25.40.10">
    <property type="entry name" value="Tetratricopeptide repeat domain"/>
    <property type="match status" value="2"/>
</dbReference>
<name>A0A2A4T9V5_9DELT</name>
<reference evidence="4" key="1">
    <citation type="submission" date="2017-08" db="EMBL/GenBank/DDBJ databases">
        <title>A dynamic microbial community with high functional redundancy inhabits the cold, oxic subseafloor aquifer.</title>
        <authorList>
            <person name="Tully B.J."/>
            <person name="Wheat C.G."/>
            <person name="Glazer B.T."/>
            <person name="Huber J.A."/>
        </authorList>
    </citation>
    <scope>NUCLEOTIDE SEQUENCE [LARGE SCALE GENOMIC DNA]</scope>
</reference>
<dbReference type="PANTHER" id="PTHR13696:SF52">
    <property type="entry name" value="PARA FAMILY PROTEIN CT_582"/>
    <property type="match status" value="1"/>
</dbReference>
<dbReference type="Proteomes" id="UP000218113">
    <property type="component" value="Unassembled WGS sequence"/>
</dbReference>
<dbReference type="InterPro" id="IPR019734">
    <property type="entry name" value="TPR_rpt"/>
</dbReference>
<proteinExistence type="predicted"/>
<accession>A0A2A4T9V5</accession>
<dbReference type="InterPro" id="IPR027417">
    <property type="entry name" value="P-loop_NTPase"/>
</dbReference>
<feature type="non-terminal residue" evidence="3">
    <location>
        <position position="702"/>
    </location>
</feature>
<sequence length="702" mass="80099">MFTVTFYSYKGGVGRTLCLANAAYTLAHEGAKIVIIDLDLEAPGIDKVAPFNPEQFPTKGGILEYVDHYSQSETVDPENLPSLDAYSYQAQGNLNVRVIPAGKKDQNYQQVLSRINWEELYREKQGFRFFEELKKKIQDEFNPDYLLIDSRTGLADISGITTHQLADLVILLFNLNKQNIEGVRDAYQSMMTAPKTRPVKTLLVASPIPISLLSDHSLLDERLNWVAQELPGAINAWTNDSHGIFMIPYKPQLALDEFTFVQTNPTDDISKAYQRVAHSIQQNNPNDISFLLKRAFQFQKDNLFTEAEEEFQAVLIHAPENAKGYFHYGDFLLKSRNWQEAAAQLQEACRIRPENSDYLVALGTALEGMKHYQTALEKLLEAENINGRNELILQKIAALYADLNNDRKNIEYTQKLNRIQFPPTRQEQIEPLILFAELSRELQRSDTRLPNNFDLDGFIEQFKDYVGMGVQEKCNILGSILEKKITSSQLRQLEKSIRAGNKQYREMFGVELENVHRVIWNGKLESVQNIRQLEYLSTAEQGRKSGFIFSTLLAVNYTEGLQFLNAIQVIKQIPISSCSKELQITLNRFWGGALLGLSNEGLVEDRKDNLSQACLKFEAVLQLGVETYEIYDSFGYALLLLARTYEKGQKPKRSHLKQACEKFKKAIDCKMESDGLVRWGGTLCELAIISDKDQVCYWQEAR</sequence>
<feature type="domain" description="AAA" evidence="2">
    <location>
        <begin position="3"/>
        <end position="190"/>
    </location>
</feature>
<dbReference type="SUPFAM" id="SSF52540">
    <property type="entry name" value="P-loop containing nucleoside triphosphate hydrolases"/>
    <property type="match status" value="1"/>
</dbReference>
<dbReference type="InterPro" id="IPR050678">
    <property type="entry name" value="DNA_Partitioning_ATPase"/>
</dbReference>
<keyword evidence="1" id="KW-0802">TPR repeat</keyword>
<feature type="repeat" description="TPR" evidence="1">
    <location>
        <begin position="322"/>
        <end position="355"/>
    </location>
</feature>
<evidence type="ECO:0000313" key="3">
    <source>
        <dbReference type="EMBL" id="PCI30322.1"/>
    </source>
</evidence>